<dbReference type="AlphaFoldDB" id="A0A517NJ18"/>
<evidence type="ECO:0000313" key="3">
    <source>
        <dbReference type="Proteomes" id="UP000318538"/>
    </source>
</evidence>
<reference evidence="2 3" key="1">
    <citation type="submission" date="2019-02" db="EMBL/GenBank/DDBJ databases">
        <title>Deep-cultivation of Planctomycetes and their phenomic and genomic characterization uncovers novel biology.</title>
        <authorList>
            <person name="Wiegand S."/>
            <person name="Jogler M."/>
            <person name="Boedeker C."/>
            <person name="Pinto D."/>
            <person name="Vollmers J."/>
            <person name="Rivas-Marin E."/>
            <person name="Kohn T."/>
            <person name="Peeters S.H."/>
            <person name="Heuer A."/>
            <person name="Rast P."/>
            <person name="Oberbeckmann S."/>
            <person name="Bunk B."/>
            <person name="Jeske O."/>
            <person name="Meyerdierks A."/>
            <person name="Storesund J.E."/>
            <person name="Kallscheuer N."/>
            <person name="Luecker S."/>
            <person name="Lage O.M."/>
            <person name="Pohl T."/>
            <person name="Merkel B.J."/>
            <person name="Hornburger P."/>
            <person name="Mueller R.-W."/>
            <person name="Bruemmer F."/>
            <person name="Labrenz M."/>
            <person name="Spormann A.M."/>
            <person name="Op den Camp H."/>
            <person name="Overmann J."/>
            <person name="Amann R."/>
            <person name="Jetten M.S.M."/>
            <person name="Mascher T."/>
            <person name="Medema M.H."/>
            <person name="Devos D.P."/>
            <person name="Kaster A.-K."/>
            <person name="Ovreas L."/>
            <person name="Rohde M."/>
            <person name="Galperin M.Y."/>
            <person name="Jogler C."/>
        </authorList>
    </citation>
    <scope>NUCLEOTIDE SEQUENCE [LARGE SCALE GENOMIC DNA]</scope>
    <source>
        <strain evidence="2 3">K22_7</strain>
    </source>
</reference>
<proteinExistence type="predicted"/>
<accession>A0A517NJ18</accession>
<keyword evidence="3" id="KW-1185">Reference proteome</keyword>
<evidence type="ECO:0000313" key="2">
    <source>
        <dbReference type="EMBL" id="QDT07130.1"/>
    </source>
</evidence>
<dbReference type="EMBL" id="CP036525">
    <property type="protein sequence ID" value="QDT07130.1"/>
    <property type="molecule type" value="Genomic_DNA"/>
</dbReference>
<feature type="region of interest" description="Disordered" evidence="1">
    <location>
        <begin position="32"/>
        <end position="87"/>
    </location>
</feature>
<name>A0A517NJ18_9BACT</name>
<dbReference type="Proteomes" id="UP000318538">
    <property type="component" value="Chromosome"/>
</dbReference>
<protein>
    <submittedName>
        <fullName evidence="2">Uncharacterized protein</fullName>
    </submittedName>
</protein>
<gene>
    <name evidence="2" type="ORF">K227x_55550</name>
</gene>
<evidence type="ECO:0000256" key="1">
    <source>
        <dbReference type="SAM" id="MobiDB-lite"/>
    </source>
</evidence>
<feature type="compositionally biased region" description="Basic and acidic residues" evidence="1">
    <location>
        <begin position="51"/>
        <end position="73"/>
    </location>
</feature>
<dbReference type="KEGG" id="rlc:K227x_55550"/>
<organism evidence="2 3">
    <name type="scientific">Rubripirellula lacrimiformis</name>
    <dbReference type="NCBI Taxonomy" id="1930273"/>
    <lineage>
        <taxon>Bacteria</taxon>
        <taxon>Pseudomonadati</taxon>
        <taxon>Planctomycetota</taxon>
        <taxon>Planctomycetia</taxon>
        <taxon>Pirellulales</taxon>
        <taxon>Pirellulaceae</taxon>
        <taxon>Rubripirellula</taxon>
    </lineage>
</organism>
<sequence length="207" mass="22968">MYGALGKSPGSAASNAARSRVSLETEALGFFRAPIAAPAPGPDEQTSRWPEMTRQETHQSVVRESRTQQEHSGGRRSGSRQQFADRSERSSAMIIGGGFPAAYAITAHSIDETLDEFRYSNVRCVAAPALTAGPVRHSWKTVRPTKSLTLFRPAHVLRSIFAWVFLTFVVFPPHRWRKTTGQTLQASPPFSCHRLVAMAHREQQHET</sequence>